<reference evidence="1 2" key="1">
    <citation type="submission" date="2018-11" db="EMBL/GenBank/DDBJ databases">
        <title>Genome sequencing and assembly of Clostridium tagluense strain A121.</title>
        <authorList>
            <person name="Murakami T."/>
            <person name="Segawa T."/>
            <person name="Shcherbakova V.A."/>
            <person name="Mori H."/>
            <person name="Yoshimura Y."/>
        </authorList>
    </citation>
    <scope>NUCLEOTIDE SEQUENCE [LARGE SCALE GENOMIC DNA]</scope>
    <source>
        <strain evidence="1 2">A121</strain>
    </source>
</reference>
<gene>
    <name evidence="1" type="ORF">Ctaglu_35460</name>
</gene>
<dbReference type="Gene3D" id="3.50.50.100">
    <property type="match status" value="1"/>
</dbReference>
<proteinExistence type="predicted"/>
<name>A0A401UQT6_9CLOT</name>
<evidence type="ECO:0000313" key="1">
    <source>
        <dbReference type="EMBL" id="GCD11923.1"/>
    </source>
</evidence>
<dbReference type="OrthoDB" id="9772934at2"/>
<comment type="caution">
    <text evidence="1">The sequence shown here is derived from an EMBL/GenBank/DDBJ whole genome shotgun (WGS) entry which is preliminary data.</text>
</comment>
<dbReference type="EMBL" id="BHYK01000023">
    <property type="protein sequence ID" value="GCD11923.1"/>
    <property type="molecule type" value="Genomic_DNA"/>
</dbReference>
<sequence>MLHRTIGKPIYITGEFYRKDSYLQSVDYDFIFGAGDCISFYEFSYVKKVGVYAIREAPHLYNNILKFIRNDGLQEYIPQKNYMAIISSGNKKGIIQYKGMAISGGACWKLKDFIHCKFMKKFKFY</sequence>
<accession>A0A401UQT6</accession>
<dbReference type="AlphaFoldDB" id="A0A401UQT6"/>
<evidence type="ECO:0000313" key="2">
    <source>
        <dbReference type="Proteomes" id="UP000287872"/>
    </source>
</evidence>
<evidence type="ECO:0008006" key="3">
    <source>
        <dbReference type="Google" id="ProtNLM"/>
    </source>
</evidence>
<organism evidence="1 2">
    <name type="scientific">Clostridium tagluense</name>
    <dbReference type="NCBI Taxonomy" id="360422"/>
    <lineage>
        <taxon>Bacteria</taxon>
        <taxon>Bacillati</taxon>
        <taxon>Bacillota</taxon>
        <taxon>Clostridia</taxon>
        <taxon>Eubacteriales</taxon>
        <taxon>Clostridiaceae</taxon>
        <taxon>Clostridium</taxon>
    </lineage>
</organism>
<dbReference type="RefSeq" id="WP_125004153.1">
    <property type="nucleotide sequence ID" value="NZ_BHYK01000023.1"/>
</dbReference>
<keyword evidence="2" id="KW-1185">Reference proteome</keyword>
<protein>
    <recommendedName>
        <fullName evidence="3">FAD/NAD(P)-binding domain-containing protein</fullName>
    </recommendedName>
</protein>
<dbReference type="Proteomes" id="UP000287872">
    <property type="component" value="Unassembled WGS sequence"/>
</dbReference>